<dbReference type="InterPro" id="IPR009094">
    <property type="entry name" value="DiS-bond_isomerase_DsbC/G_N_sf"/>
</dbReference>
<dbReference type="InterPro" id="IPR036249">
    <property type="entry name" value="Thioredoxin-like_sf"/>
</dbReference>
<evidence type="ECO:0000313" key="10">
    <source>
        <dbReference type="EMBL" id="MDC7714785.1"/>
    </source>
</evidence>
<dbReference type="SUPFAM" id="SSF52833">
    <property type="entry name" value="Thioredoxin-like"/>
    <property type="match status" value="1"/>
</dbReference>
<dbReference type="Proteomes" id="UP001222030">
    <property type="component" value="Unassembled WGS sequence"/>
</dbReference>
<gene>
    <name evidence="10" type="ORF">PQU96_11725</name>
</gene>
<keyword evidence="4 7" id="KW-0574">Periplasm</keyword>
<dbReference type="RefSeq" id="WP_272772540.1">
    <property type="nucleotide sequence ID" value="NZ_JAQQLE010000010.1"/>
</dbReference>
<keyword evidence="11" id="KW-1185">Reference proteome</keyword>
<feature type="signal peptide" evidence="7">
    <location>
        <begin position="1"/>
        <end position="24"/>
    </location>
</feature>
<comment type="function">
    <text evidence="7">Required for disulfide bond formation in some periplasmic proteins. Acts by transferring its disulfide bond to other proteins and is reduced in the process.</text>
</comment>
<feature type="chain" id="PRO_5044969031" description="Thiol:disulfide interchange protein" evidence="7">
    <location>
        <begin position="25"/>
        <end position="250"/>
    </location>
</feature>
<dbReference type="Pfam" id="PF10411">
    <property type="entry name" value="DsbC_N"/>
    <property type="match status" value="1"/>
</dbReference>
<sequence length="250" mass="27283">MMLPMRRFALATLILPLLACSASAETPDQVRAAFKSKFPQHEVSSVQPAPVAGLFEVVVKMKQQGRAQYSVVYTDAKVDHLITGDLIDTKTRTSVTEERLAELNKVTVDWAKLPLDKAIKEVRGKGERKLVVFSDPDCPFCKKLERESLSQLDNVTVYTFLYPLAQLHPDAPRKARQIWCSGDRAGSWLGFMREGKAPGGSDKCATPLAEIAALGERLGISGTPALVFPSGELVAGAIPLAEIERHLAAK</sequence>
<evidence type="ECO:0000259" key="8">
    <source>
        <dbReference type="Pfam" id="PF10411"/>
    </source>
</evidence>
<dbReference type="InterPro" id="IPR051470">
    <property type="entry name" value="Thiol:disulfide_interchange"/>
</dbReference>
<comment type="caution">
    <text evidence="10">The sequence shown here is derived from an EMBL/GenBank/DDBJ whole genome shotgun (WGS) entry which is preliminary data.</text>
</comment>
<evidence type="ECO:0000256" key="6">
    <source>
        <dbReference type="ARBA" id="ARBA00023284"/>
    </source>
</evidence>
<keyword evidence="5" id="KW-1015">Disulfide bond</keyword>
<proteinExistence type="inferred from homology"/>
<feature type="domain" description="Disulphide bond isomerase DsbC/G N-terminal" evidence="8">
    <location>
        <begin position="22"/>
        <end position="97"/>
    </location>
</feature>
<reference evidence="10 11" key="1">
    <citation type="submission" date="2023-01" db="EMBL/GenBank/DDBJ databases">
        <title>Novel species of the genus Vogesella isolated from rivers.</title>
        <authorList>
            <person name="Lu H."/>
        </authorList>
    </citation>
    <scope>NUCLEOTIDE SEQUENCE [LARGE SCALE GENOMIC DNA]</scope>
    <source>
        <strain evidence="10 11">LYT5W</strain>
    </source>
</reference>
<dbReference type="Pfam" id="PF13098">
    <property type="entry name" value="Thioredoxin_2"/>
    <property type="match status" value="1"/>
</dbReference>
<organism evidence="10 11">
    <name type="scientific">Vogesella margarita</name>
    <dbReference type="NCBI Taxonomy" id="2984199"/>
    <lineage>
        <taxon>Bacteria</taxon>
        <taxon>Pseudomonadati</taxon>
        <taxon>Pseudomonadota</taxon>
        <taxon>Betaproteobacteria</taxon>
        <taxon>Neisseriales</taxon>
        <taxon>Chromobacteriaceae</taxon>
        <taxon>Vogesella</taxon>
    </lineage>
</organism>
<dbReference type="Gene3D" id="3.40.30.10">
    <property type="entry name" value="Glutaredoxin"/>
    <property type="match status" value="1"/>
</dbReference>
<evidence type="ECO:0000256" key="1">
    <source>
        <dbReference type="ARBA" id="ARBA00004418"/>
    </source>
</evidence>
<dbReference type="PANTHER" id="PTHR35272:SF3">
    <property type="entry name" value="THIOL:DISULFIDE INTERCHANGE PROTEIN DSBC"/>
    <property type="match status" value="1"/>
</dbReference>
<dbReference type="InterPro" id="IPR012336">
    <property type="entry name" value="Thioredoxin-like_fold"/>
</dbReference>
<dbReference type="CDD" id="cd03020">
    <property type="entry name" value="DsbA_DsbC_DsbG"/>
    <property type="match status" value="1"/>
</dbReference>
<name>A0ABT5IR86_9NEIS</name>
<accession>A0ABT5IR86</accession>
<comment type="subcellular location">
    <subcellularLocation>
        <location evidence="1 7">Periplasm</location>
    </subcellularLocation>
</comment>
<evidence type="ECO:0000256" key="2">
    <source>
        <dbReference type="ARBA" id="ARBA00009813"/>
    </source>
</evidence>
<dbReference type="PANTHER" id="PTHR35272">
    <property type="entry name" value="THIOL:DISULFIDE INTERCHANGE PROTEIN DSBC-RELATED"/>
    <property type="match status" value="1"/>
</dbReference>
<evidence type="ECO:0000256" key="7">
    <source>
        <dbReference type="RuleBase" id="RU364038"/>
    </source>
</evidence>
<dbReference type="InterPro" id="IPR018950">
    <property type="entry name" value="DiS-bond_isomerase_DsbC/G_N"/>
</dbReference>
<evidence type="ECO:0000256" key="5">
    <source>
        <dbReference type="ARBA" id="ARBA00023157"/>
    </source>
</evidence>
<protein>
    <recommendedName>
        <fullName evidence="7">Thiol:disulfide interchange protein</fullName>
    </recommendedName>
</protein>
<evidence type="ECO:0000313" key="11">
    <source>
        <dbReference type="Proteomes" id="UP001222030"/>
    </source>
</evidence>
<evidence type="ECO:0000256" key="4">
    <source>
        <dbReference type="ARBA" id="ARBA00022764"/>
    </source>
</evidence>
<dbReference type="SUPFAM" id="SSF54423">
    <property type="entry name" value="DsbC/DsbG N-terminal domain-like"/>
    <property type="match status" value="1"/>
</dbReference>
<comment type="similarity">
    <text evidence="2 7">Belongs to the thioredoxin family. DsbC subfamily.</text>
</comment>
<feature type="domain" description="Thioredoxin-like fold" evidence="9">
    <location>
        <begin position="123"/>
        <end position="246"/>
    </location>
</feature>
<dbReference type="EMBL" id="JAQQLE010000010">
    <property type="protein sequence ID" value="MDC7714785.1"/>
    <property type="molecule type" value="Genomic_DNA"/>
</dbReference>
<evidence type="ECO:0000259" key="9">
    <source>
        <dbReference type="Pfam" id="PF13098"/>
    </source>
</evidence>
<keyword evidence="3 7" id="KW-0732">Signal</keyword>
<dbReference type="InterPro" id="IPR033954">
    <property type="entry name" value="DiS-bond_Isoase_DsbC/G"/>
</dbReference>
<evidence type="ECO:0000256" key="3">
    <source>
        <dbReference type="ARBA" id="ARBA00022729"/>
    </source>
</evidence>
<dbReference type="Gene3D" id="3.10.450.70">
    <property type="entry name" value="Disulphide bond isomerase, DsbC/G, N-terminal"/>
    <property type="match status" value="1"/>
</dbReference>
<keyword evidence="6 7" id="KW-0676">Redox-active center</keyword>